<sequence>MDPAYDTCWKIWLAYQERMCPFLPDIGHISPKLEFLELLAAAGHSYIVKVRFDGNIFALKLYTLTQPHWSPSRFVINALEMDPFIIECRVYDSLIENNLTGVVGPYCHGWLTIDRDQEDGLQIALRKTLNWRRRSDTDDSPICGLLLEYVHGCTLEKAYITPAGTQSLREQLGYLHSLDIIHGDLFPRNVMVSEDGRAFLVDFSSACLWPTNRAIVRKRETFDEYKEDEKSILELFFFRLQNVSFPFPRLFFLTSHCKTVKTP</sequence>
<dbReference type="AlphaFoldDB" id="C4JSN5"/>
<evidence type="ECO:0000259" key="1">
    <source>
        <dbReference type="PROSITE" id="PS50011"/>
    </source>
</evidence>
<dbReference type="SUPFAM" id="SSF56112">
    <property type="entry name" value="Protein kinase-like (PK-like)"/>
    <property type="match status" value="1"/>
</dbReference>
<dbReference type="KEGG" id="ure:UREG_05474"/>
<gene>
    <name evidence="2" type="ORF">UREG_05474</name>
</gene>
<dbReference type="Pfam" id="PF13095">
    <property type="entry name" value="FTA2"/>
    <property type="match status" value="1"/>
</dbReference>
<proteinExistence type="predicted"/>
<dbReference type="Gene3D" id="1.10.510.10">
    <property type="entry name" value="Transferase(Phosphotransferase) domain 1"/>
    <property type="match status" value="1"/>
</dbReference>
<dbReference type="VEuPathDB" id="FungiDB:UREG_05474"/>
<evidence type="ECO:0000313" key="2">
    <source>
        <dbReference type="EMBL" id="EEP80632.1"/>
    </source>
</evidence>
<dbReference type="OMA" id="RDERCAL"/>
<dbReference type="GO" id="GO:0004672">
    <property type="term" value="F:protein kinase activity"/>
    <property type="evidence" value="ECO:0007669"/>
    <property type="project" value="InterPro"/>
</dbReference>
<dbReference type="PANTHER" id="PTHR37171">
    <property type="entry name" value="SERINE/THREONINE-PROTEIN KINASE YRZF-RELATED"/>
    <property type="match status" value="1"/>
</dbReference>
<name>C4JSN5_UNCRE</name>
<dbReference type="InterPro" id="IPR000719">
    <property type="entry name" value="Prot_kinase_dom"/>
</dbReference>
<organism evidence="2 3">
    <name type="scientific">Uncinocarpus reesii (strain UAMH 1704)</name>
    <dbReference type="NCBI Taxonomy" id="336963"/>
    <lineage>
        <taxon>Eukaryota</taxon>
        <taxon>Fungi</taxon>
        <taxon>Dikarya</taxon>
        <taxon>Ascomycota</taxon>
        <taxon>Pezizomycotina</taxon>
        <taxon>Eurotiomycetes</taxon>
        <taxon>Eurotiomycetidae</taxon>
        <taxon>Onygenales</taxon>
        <taxon>Onygenaceae</taxon>
        <taxon>Uncinocarpus</taxon>
    </lineage>
</organism>
<protein>
    <recommendedName>
        <fullName evidence="1">Protein kinase domain-containing protein</fullName>
    </recommendedName>
</protein>
<dbReference type="InParanoid" id="C4JSN5"/>
<evidence type="ECO:0000313" key="3">
    <source>
        <dbReference type="Proteomes" id="UP000002058"/>
    </source>
</evidence>
<reference evidence="3" key="1">
    <citation type="journal article" date="2009" name="Genome Res.">
        <title>Comparative genomic analyses of the human fungal pathogens Coccidioides and their relatives.</title>
        <authorList>
            <person name="Sharpton T.J."/>
            <person name="Stajich J.E."/>
            <person name="Rounsley S.D."/>
            <person name="Gardner M.J."/>
            <person name="Wortman J.R."/>
            <person name="Jordar V.S."/>
            <person name="Maiti R."/>
            <person name="Kodira C.D."/>
            <person name="Neafsey D.E."/>
            <person name="Zeng Q."/>
            <person name="Hung C.-Y."/>
            <person name="McMahan C."/>
            <person name="Muszewska A."/>
            <person name="Grynberg M."/>
            <person name="Mandel M.A."/>
            <person name="Kellner E.M."/>
            <person name="Barker B.M."/>
            <person name="Galgiani J.N."/>
            <person name="Orbach M.J."/>
            <person name="Kirkland T.N."/>
            <person name="Cole G.T."/>
            <person name="Henn M.R."/>
            <person name="Birren B.W."/>
            <person name="Taylor J.W."/>
        </authorList>
    </citation>
    <scope>NUCLEOTIDE SEQUENCE [LARGE SCALE GENOMIC DNA]</scope>
    <source>
        <strain evidence="3">UAMH 1704</strain>
    </source>
</reference>
<dbReference type="HOGENOM" id="CLU_076124_0_0_1"/>
<dbReference type="GO" id="GO:0005524">
    <property type="term" value="F:ATP binding"/>
    <property type="evidence" value="ECO:0007669"/>
    <property type="project" value="InterPro"/>
</dbReference>
<dbReference type="eggNOG" id="ENOG502RA4Z">
    <property type="taxonomic scope" value="Eukaryota"/>
</dbReference>
<dbReference type="RefSeq" id="XP_002584785.1">
    <property type="nucleotide sequence ID" value="XM_002584739.1"/>
</dbReference>
<feature type="domain" description="Protein kinase" evidence="1">
    <location>
        <begin position="33"/>
        <end position="263"/>
    </location>
</feature>
<dbReference type="InterPro" id="IPR025213">
    <property type="entry name" value="Sim4_Fta2"/>
</dbReference>
<dbReference type="InterPro" id="IPR011009">
    <property type="entry name" value="Kinase-like_dom_sf"/>
</dbReference>
<dbReference type="InterPro" id="IPR052396">
    <property type="entry name" value="Meiotic_Drive_Suppr_Kinase"/>
</dbReference>
<dbReference type="OrthoDB" id="4177680at2759"/>
<dbReference type="PROSITE" id="PS50011">
    <property type="entry name" value="PROTEIN_KINASE_DOM"/>
    <property type="match status" value="1"/>
</dbReference>
<dbReference type="GeneID" id="8438123"/>
<keyword evidence="3" id="KW-1185">Reference proteome</keyword>
<accession>C4JSN5</accession>
<dbReference type="Proteomes" id="UP000002058">
    <property type="component" value="Unassembled WGS sequence"/>
</dbReference>
<dbReference type="PANTHER" id="PTHR37171:SF1">
    <property type="entry name" value="SERINE_THREONINE-PROTEIN KINASE YRZF-RELATED"/>
    <property type="match status" value="1"/>
</dbReference>
<dbReference type="EMBL" id="CH476617">
    <property type="protein sequence ID" value="EEP80632.1"/>
    <property type="molecule type" value="Genomic_DNA"/>
</dbReference>